<dbReference type="Pfam" id="PF00466">
    <property type="entry name" value="Ribosomal_L10"/>
    <property type="match status" value="1"/>
</dbReference>
<evidence type="ECO:0000256" key="4">
    <source>
        <dbReference type="ARBA" id="ARBA00035202"/>
    </source>
</evidence>
<dbReference type="InterPro" id="IPR001790">
    <property type="entry name" value="Ribosomal_uL10"/>
</dbReference>
<keyword evidence="7" id="KW-1185">Reference proteome</keyword>
<dbReference type="InterPro" id="IPR022973">
    <property type="entry name" value="Ribosomal_uL10_bac"/>
</dbReference>
<keyword evidence="5" id="KW-0699">rRNA-binding</keyword>
<dbReference type="SUPFAM" id="SSF160369">
    <property type="entry name" value="Ribosomal protein L10-like"/>
    <property type="match status" value="1"/>
</dbReference>
<comment type="function">
    <text evidence="5">Forms part of the ribosomal stalk, playing a central role in the interaction of the ribosome with GTP-bound translation factors.</text>
</comment>
<dbReference type="GO" id="GO:0005840">
    <property type="term" value="C:ribosome"/>
    <property type="evidence" value="ECO:0007669"/>
    <property type="project" value="UniProtKB-KW"/>
</dbReference>
<dbReference type="EMBL" id="JBBMFD010000001">
    <property type="protein sequence ID" value="MEQ2439214.1"/>
    <property type="molecule type" value="Genomic_DNA"/>
</dbReference>
<dbReference type="HAMAP" id="MF_00362">
    <property type="entry name" value="Ribosomal_uL10"/>
    <property type="match status" value="1"/>
</dbReference>
<evidence type="ECO:0000313" key="6">
    <source>
        <dbReference type="EMBL" id="MEQ2439214.1"/>
    </source>
</evidence>
<comment type="similarity">
    <text evidence="1 5">Belongs to the universal ribosomal protein uL10 family.</text>
</comment>
<accession>A0ABV1DX37</accession>
<comment type="subunit">
    <text evidence="5">Part of the ribosomal stalk of the 50S ribosomal subunit. The N-terminus interacts with L11 and the large rRNA to form the base of the stalk. The C-terminus forms an elongated spine to which L12 dimers bind in a sequential fashion forming a multimeric L10(L12)X complex.</text>
</comment>
<dbReference type="RefSeq" id="WP_349217442.1">
    <property type="nucleotide sequence ID" value="NZ_JBBMFD010000001.1"/>
</dbReference>
<protein>
    <recommendedName>
        <fullName evidence="4 5">Large ribosomal subunit protein uL10</fullName>
    </recommendedName>
</protein>
<evidence type="ECO:0000256" key="2">
    <source>
        <dbReference type="ARBA" id="ARBA00022980"/>
    </source>
</evidence>
<dbReference type="NCBIfam" id="NF000955">
    <property type="entry name" value="PRK00099.1-1"/>
    <property type="match status" value="1"/>
</dbReference>
<evidence type="ECO:0000256" key="3">
    <source>
        <dbReference type="ARBA" id="ARBA00023274"/>
    </source>
</evidence>
<proteinExistence type="inferred from homology"/>
<evidence type="ECO:0000256" key="5">
    <source>
        <dbReference type="HAMAP-Rule" id="MF_00362"/>
    </source>
</evidence>
<keyword evidence="3 5" id="KW-0687">Ribonucleoprotein</keyword>
<dbReference type="Gene3D" id="6.10.250.290">
    <property type="match status" value="1"/>
</dbReference>
<comment type="caution">
    <text evidence="6">The sequence shown here is derived from an EMBL/GenBank/DDBJ whole genome shotgun (WGS) entry which is preliminary data.</text>
</comment>
<name>A0ABV1DX37_9FIRM</name>
<sequence>MPSEKILEQKKQLVSDLSEKLKNSVAGVLVSYKGISVADDTKLRSDLRAAGVEYGVVKNTMLHLAAEKADLSELDSVLTGTTALAISAEDHVAAAKVLKKFAETHKTFEIKAGFVEGKVIDKAGVEELAELPSKEQLVAQVLGGLNAPITGLVYVLNANITGLARVLNAIAEKKGA</sequence>
<organism evidence="6 7">
    <name type="scientific">Solibaculum intestinale</name>
    <dbReference type="NCBI Taxonomy" id="3133165"/>
    <lineage>
        <taxon>Bacteria</taxon>
        <taxon>Bacillati</taxon>
        <taxon>Bacillota</taxon>
        <taxon>Clostridia</taxon>
        <taxon>Eubacteriales</taxon>
        <taxon>Oscillospiraceae</taxon>
        <taxon>Solibaculum</taxon>
    </lineage>
</organism>
<dbReference type="Gene3D" id="3.30.70.1730">
    <property type="match status" value="1"/>
</dbReference>
<dbReference type="PANTHER" id="PTHR11560">
    <property type="entry name" value="39S RIBOSOMAL PROTEIN L10, MITOCHONDRIAL"/>
    <property type="match status" value="1"/>
</dbReference>
<gene>
    <name evidence="5 6" type="primary">rplJ</name>
    <name evidence="6" type="ORF">WMO26_00045</name>
</gene>
<evidence type="ECO:0000313" key="7">
    <source>
        <dbReference type="Proteomes" id="UP001489509"/>
    </source>
</evidence>
<keyword evidence="5" id="KW-0694">RNA-binding</keyword>
<dbReference type="CDD" id="cd05797">
    <property type="entry name" value="Ribosomal_L10"/>
    <property type="match status" value="1"/>
</dbReference>
<dbReference type="InterPro" id="IPR047865">
    <property type="entry name" value="Ribosomal_uL10_bac_type"/>
</dbReference>
<reference evidence="6 7" key="1">
    <citation type="submission" date="2024-03" db="EMBL/GenBank/DDBJ databases">
        <title>Human intestinal bacterial collection.</title>
        <authorList>
            <person name="Pauvert C."/>
            <person name="Hitch T.C.A."/>
            <person name="Clavel T."/>
        </authorList>
    </citation>
    <scope>NUCLEOTIDE SEQUENCE [LARGE SCALE GENOMIC DNA]</scope>
    <source>
        <strain evidence="6 7">CLA-JM-H44</strain>
    </source>
</reference>
<keyword evidence="2 5" id="KW-0689">Ribosomal protein</keyword>
<evidence type="ECO:0000256" key="1">
    <source>
        <dbReference type="ARBA" id="ARBA00008889"/>
    </source>
</evidence>
<dbReference type="Proteomes" id="UP001489509">
    <property type="component" value="Unassembled WGS sequence"/>
</dbReference>
<dbReference type="InterPro" id="IPR043141">
    <property type="entry name" value="Ribosomal_uL10-like_sf"/>
</dbReference>